<dbReference type="HOGENOM" id="CLU_2378346_0_0_1"/>
<dbReference type="GO" id="GO:0016787">
    <property type="term" value="F:hydrolase activity"/>
    <property type="evidence" value="ECO:0007669"/>
    <property type="project" value="UniProtKB-KW"/>
</dbReference>
<feature type="domain" description="Metallo-beta-lactamase" evidence="5">
    <location>
        <begin position="7"/>
        <end position="32"/>
    </location>
</feature>
<dbReference type="InterPro" id="IPR051013">
    <property type="entry name" value="MBL_superfamily_lactonases"/>
</dbReference>
<protein>
    <recommendedName>
        <fullName evidence="5">Metallo-beta-lactamase domain-containing protein</fullName>
    </recommendedName>
</protein>
<keyword evidence="4" id="KW-0862">Zinc</keyword>
<evidence type="ECO:0000256" key="2">
    <source>
        <dbReference type="ARBA" id="ARBA00022723"/>
    </source>
</evidence>
<dbReference type="PANTHER" id="PTHR42978">
    <property type="entry name" value="QUORUM-QUENCHING LACTONASE YTNP-RELATED-RELATED"/>
    <property type="match status" value="1"/>
</dbReference>
<dbReference type="STRING" id="1182543.W9WL88"/>
<dbReference type="SUPFAM" id="SSF56281">
    <property type="entry name" value="Metallo-hydrolase/oxidoreductase"/>
    <property type="match status" value="1"/>
</dbReference>
<dbReference type="AlphaFoldDB" id="W9WL88"/>
<gene>
    <name evidence="6" type="ORF">A1O5_11011</name>
</gene>
<evidence type="ECO:0000313" key="6">
    <source>
        <dbReference type="EMBL" id="EXJ65770.1"/>
    </source>
</evidence>
<sequence length="95" mass="10077">KGVCEALEEHGVDATSIKAIIWSHWHWDHVGDPSTFGMSTALIVGPGLKSMSIPGYPTNLGAPVDSDFAGREVRALDFNGGGNVKGGNFDAIDYF</sequence>
<keyword evidence="7" id="KW-1185">Reference proteome</keyword>
<proteinExistence type="inferred from homology"/>
<comment type="similarity">
    <text evidence="1">Belongs to the metallo-beta-lactamase superfamily.</text>
</comment>
<dbReference type="GO" id="GO:0046872">
    <property type="term" value="F:metal ion binding"/>
    <property type="evidence" value="ECO:0007669"/>
    <property type="project" value="UniProtKB-KW"/>
</dbReference>
<dbReference type="Proteomes" id="UP000019471">
    <property type="component" value="Unassembled WGS sequence"/>
</dbReference>
<dbReference type="InterPro" id="IPR036866">
    <property type="entry name" value="RibonucZ/Hydroxyglut_hydro"/>
</dbReference>
<evidence type="ECO:0000256" key="1">
    <source>
        <dbReference type="ARBA" id="ARBA00007749"/>
    </source>
</evidence>
<dbReference type="RefSeq" id="XP_007749774.1">
    <property type="nucleotide sequence ID" value="XM_007751584.1"/>
</dbReference>
<dbReference type="Pfam" id="PF00753">
    <property type="entry name" value="Lactamase_B"/>
    <property type="match status" value="1"/>
</dbReference>
<dbReference type="OrthoDB" id="10250730at2759"/>
<keyword evidence="3" id="KW-0378">Hydrolase</keyword>
<dbReference type="InterPro" id="IPR001279">
    <property type="entry name" value="Metallo-B-lactamas"/>
</dbReference>
<evidence type="ECO:0000259" key="5">
    <source>
        <dbReference type="Pfam" id="PF00753"/>
    </source>
</evidence>
<dbReference type="PANTHER" id="PTHR42978:SF5">
    <property type="entry name" value="METALLO-BETA-LACTAMASE DOMAIN-CONTAINING PROTEIN"/>
    <property type="match status" value="1"/>
</dbReference>
<feature type="non-terminal residue" evidence="6">
    <location>
        <position position="1"/>
    </location>
</feature>
<organism evidence="6 7">
    <name type="scientific">Cladophialophora psammophila CBS 110553</name>
    <dbReference type="NCBI Taxonomy" id="1182543"/>
    <lineage>
        <taxon>Eukaryota</taxon>
        <taxon>Fungi</taxon>
        <taxon>Dikarya</taxon>
        <taxon>Ascomycota</taxon>
        <taxon>Pezizomycotina</taxon>
        <taxon>Eurotiomycetes</taxon>
        <taxon>Chaetothyriomycetidae</taxon>
        <taxon>Chaetothyriales</taxon>
        <taxon>Herpotrichiellaceae</taxon>
        <taxon>Cladophialophora</taxon>
    </lineage>
</organism>
<keyword evidence="2" id="KW-0479">Metal-binding</keyword>
<name>W9WL88_9EURO</name>
<dbReference type="Gene3D" id="3.60.15.10">
    <property type="entry name" value="Ribonuclease Z/Hydroxyacylglutathione hydrolase-like"/>
    <property type="match status" value="1"/>
</dbReference>
<comment type="caution">
    <text evidence="6">The sequence shown here is derived from an EMBL/GenBank/DDBJ whole genome shotgun (WGS) entry which is preliminary data.</text>
</comment>
<accession>W9WL88</accession>
<dbReference type="EMBL" id="AMGX01000023">
    <property type="protein sequence ID" value="EXJ65770.1"/>
    <property type="molecule type" value="Genomic_DNA"/>
</dbReference>
<reference evidence="6 7" key="1">
    <citation type="submission" date="2013-03" db="EMBL/GenBank/DDBJ databases">
        <title>The Genome Sequence of Cladophialophora psammophila CBS 110553.</title>
        <authorList>
            <consortium name="The Broad Institute Genomics Platform"/>
            <person name="Cuomo C."/>
            <person name="de Hoog S."/>
            <person name="Gorbushina A."/>
            <person name="Walker B."/>
            <person name="Young S.K."/>
            <person name="Zeng Q."/>
            <person name="Gargeya S."/>
            <person name="Fitzgerald M."/>
            <person name="Haas B."/>
            <person name="Abouelleil A."/>
            <person name="Allen A.W."/>
            <person name="Alvarado L."/>
            <person name="Arachchi H.M."/>
            <person name="Berlin A.M."/>
            <person name="Chapman S.B."/>
            <person name="Gainer-Dewar J."/>
            <person name="Goldberg J."/>
            <person name="Griggs A."/>
            <person name="Gujja S."/>
            <person name="Hansen M."/>
            <person name="Howarth C."/>
            <person name="Imamovic A."/>
            <person name="Ireland A."/>
            <person name="Larimer J."/>
            <person name="McCowan C."/>
            <person name="Murphy C."/>
            <person name="Pearson M."/>
            <person name="Poon T.W."/>
            <person name="Priest M."/>
            <person name="Roberts A."/>
            <person name="Saif S."/>
            <person name="Shea T."/>
            <person name="Sisk P."/>
            <person name="Sykes S."/>
            <person name="Wortman J."/>
            <person name="Nusbaum C."/>
            <person name="Birren B."/>
        </authorList>
    </citation>
    <scope>NUCLEOTIDE SEQUENCE [LARGE SCALE GENOMIC DNA]</scope>
    <source>
        <strain evidence="6 7">CBS 110553</strain>
    </source>
</reference>
<dbReference type="GeneID" id="19195701"/>
<evidence type="ECO:0000313" key="7">
    <source>
        <dbReference type="Proteomes" id="UP000019471"/>
    </source>
</evidence>
<evidence type="ECO:0000256" key="3">
    <source>
        <dbReference type="ARBA" id="ARBA00022801"/>
    </source>
</evidence>
<evidence type="ECO:0000256" key="4">
    <source>
        <dbReference type="ARBA" id="ARBA00022833"/>
    </source>
</evidence>